<dbReference type="Proteomes" id="UP000244773">
    <property type="component" value="Segment"/>
</dbReference>
<name>A0A2P0VP01_9VIRU</name>
<evidence type="ECO:0000313" key="3">
    <source>
        <dbReference type="EMBL" id="AUF82621.1"/>
    </source>
</evidence>
<dbReference type="InterPro" id="IPR001680">
    <property type="entry name" value="WD40_rpt"/>
</dbReference>
<dbReference type="InterPro" id="IPR019775">
    <property type="entry name" value="WD40_repeat_CS"/>
</dbReference>
<evidence type="ECO:0000256" key="2">
    <source>
        <dbReference type="ARBA" id="ARBA00022737"/>
    </source>
</evidence>
<dbReference type="PROSITE" id="PS00678">
    <property type="entry name" value="WD_REPEATS_1"/>
    <property type="match status" value="1"/>
</dbReference>
<dbReference type="PROSITE" id="PS50082">
    <property type="entry name" value="WD_REPEATS_2"/>
    <property type="match status" value="1"/>
</dbReference>
<dbReference type="InterPro" id="IPR015943">
    <property type="entry name" value="WD40/YVTN_repeat-like_dom_sf"/>
</dbReference>
<organism evidence="3">
    <name type="scientific">Tetraselmis virus 1</name>
    <dbReference type="NCBI Taxonomy" id="2060617"/>
    <lineage>
        <taxon>Viruses</taxon>
        <taxon>Varidnaviria</taxon>
        <taxon>Bamfordvirae</taxon>
        <taxon>Nucleocytoviricota</taxon>
        <taxon>Megaviricetes</taxon>
        <taxon>Imitervirales</taxon>
        <taxon>Allomimiviridae</taxon>
        <taxon>Oceanusvirus</taxon>
        <taxon>Oceanusvirus kaneohense</taxon>
    </lineage>
</organism>
<keyword evidence="4" id="KW-1185">Reference proteome</keyword>
<dbReference type="PANTHER" id="PTHR22847:SF637">
    <property type="entry name" value="WD REPEAT DOMAIN 5B"/>
    <property type="match status" value="1"/>
</dbReference>
<gene>
    <name evidence="3" type="ORF">TetV_539</name>
</gene>
<dbReference type="SMART" id="SM00320">
    <property type="entry name" value="WD40"/>
    <property type="match status" value="2"/>
</dbReference>
<dbReference type="EMBL" id="KY322437">
    <property type="protein sequence ID" value="AUF82621.1"/>
    <property type="molecule type" value="Genomic_DNA"/>
</dbReference>
<protein>
    <submittedName>
        <fullName evidence="3">WD40 repeat-containing protein</fullName>
    </submittedName>
</protein>
<dbReference type="Gene3D" id="2.130.10.10">
    <property type="entry name" value="YVTN repeat-like/Quinoprotein amine dehydrogenase"/>
    <property type="match status" value="1"/>
</dbReference>
<sequence>MNEALALTGVLLTRLNHIEKTRNNFTTECRMIKRKLWETKNLLNKAIINHVIPKDGIGDIERILSDMEKEMITIKDLTDLERYCLYCQTCMANKGLSKILSTLEDLSLELSDAMEFFRTYLQLELVKAVQSLNANTTSMKFSNLFRTNDQSIFWYKNFNDNPFTSVELFSKALRSLYMHPLHLCLHVALGLKNAQEVITVESVAANFGEMTPLEWIKTSAKGLSRTVGFAGHSDRITAVCHNQTNFATASEDRTIKIFKDLRMINLFIGHSRKIIDIKMSKSTLYSTSEDHTIKAWDIFTGAEIFNYYTGQAYAYKLVIIDRIGVGFILQDISDTFMCLNEEGQIIKQYPLRYGVVTSMSCNNDVLMMGFMNGNISFIKNDEEHKHMKLYHPCGYIDFINELYGIVGGKNSVTCVRNKEIFSVDIPQQYVKVIAVKALRTDLFACIYTHEINHIHTLCLINDTKQNKYNINYSKKITVGDIISDKEIILGFSDGTTTLYGLENNCLFLRVVIPACKKANIFSEVTTSGNSFPIGITNDGKYGVIGPRILKEKTYGAHGIKLNTENTTLLWNISTNEINSIDAVFEGSKCYCSYKSNQWIIAKHCCLEFVSFNGTLLNRIILKATPANMYVYNNDIIFIEFKSEKDNYYNVYKLVISTEELTLWKSECRVMLLIADESLLFISNGSGLEYVSTLKNTDVIPITIQIQIDYKKVTSCLGENTDIVCLSKNILFYVSYEKAEVSYFKELNESFNDIQSFYDHEVIVYGHGGKFISYSIYNFKKNITYITHPSTEIQTSVEKDDYTVVWDSRGSLQYLSVDTVKCEEIVEQESSQNINLIEEKEESVIIPTPRTSFYLTR</sequence>
<evidence type="ECO:0000256" key="1">
    <source>
        <dbReference type="ARBA" id="ARBA00022574"/>
    </source>
</evidence>
<keyword evidence="2" id="KW-0677">Repeat</keyword>
<dbReference type="Pfam" id="PF00400">
    <property type="entry name" value="WD40"/>
    <property type="match status" value="1"/>
</dbReference>
<accession>A0A2P0VP01</accession>
<dbReference type="InterPro" id="IPR036322">
    <property type="entry name" value="WD40_repeat_dom_sf"/>
</dbReference>
<reference evidence="3" key="1">
    <citation type="journal article" date="2018" name="Virology">
        <title>A giant virus infecting green algae encodes key fermentation genes.</title>
        <authorList>
            <person name="Schvarcz C.R."/>
            <person name="Steward G.F."/>
        </authorList>
    </citation>
    <scope>NUCLEOTIDE SEQUENCE [LARGE SCALE GENOMIC DNA]</scope>
</reference>
<dbReference type="SUPFAM" id="SSF50978">
    <property type="entry name" value="WD40 repeat-like"/>
    <property type="match status" value="1"/>
</dbReference>
<proteinExistence type="predicted"/>
<dbReference type="PANTHER" id="PTHR22847">
    <property type="entry name" value="WD40 REPEAT PROTEIN"/>
    <property type="match status" value="1"/>
</dbReference>
<keyword evidence="1" id="KW-0853">WD repeat</keyword>
<evidence type="ECO:0000313" key="4">
    <source>
        <dbReference type="Proteomes" id="UP000244773"/>
    </source>
</evidence>